<sequence>MEKITLDQIVEGVKGKLLKQGKTIEFDKVSIDSRKVTPGDIFFALAGENFDGHSYLDKAIEAGAALCIIHREDLNLKEFNENVAIIFVEDTRTALLDLAEYYRSTLNIKVIGITGSTGKTSTKDLVAAVLSPKYKVFKTKGNFNNEVGLPLMVFSLDNSYDIAILEMGMSNLGEIERLAKVARPDLGIITNIGLSHIENLKSRENILKAKMEITSFFGRDNKLIINGDNDMLQDLTSDNYKIIKIGLENDYNFTASRIIINNDHIKFNVVEGGKEIENVIEVGIPGVHNVLNSLLAIATARELGVTYEEISKGIESLEFTSMRLDIVNCGKYIIINDAYNASPDSMEAALDVLKNYDGKRKIAVLGTMKELGHEAFNAHMRVGSYAKRSKVDLLLTAGEFNDAFRTGYGDENIITFHTGEELLSYLSTTINEGDVILVKASRTMKFENIVSGIQKTTV</sequence>
<dbReference type="PANTHER" id="PTHR43024">
    <property type="entry name" value="UDP-N-ACETYLMURAMOYL-TRIPEPTIDE--D-ALANYL-D-ALANINE LIGASE"/>
    <property type="match status" value="1"/>
</dbReference>
<protein>
    <recommendedName>
        <fullName evidence="10">UDP-MurNAc-pentapeptide synthetase</fullName>
    </recommendedName>
</protein>
<dbReference type="Gene3D" id="3.90.190.20">
    <property type="entry name" value="Mur ligase, C-terminal domain"/>
    <property type="match status" value="1"/>
</dbReference>
<dbReference type="Gene3D" id="3.40.1390.10">
    <property type="entry name" value="MurE/MurF, N-terminal domain"/>
    <property type="match status" value="1"/>
</dbReference>
<evidence type="ECO:0000256" key="5">
    <source>
        <dbReference type="ARBA" id="ARBA00022840"/>
    </source>
</evidence>
<accession>A0A644YLP6</accession>
<dbReference type="InterPro" id="IPR035911">
    <property type="entry name" value="MurE/MurF_N"/>
</dbReference>
<evidence type="ECO:0000259" key="11">
    <source>
        <dbReference type="Pfam" id="PF01225"/>
    </source>
</evidence>
<dbReference type="GO" id="GO:0008360">
    <property type="term" value="P:regulation of cell shape"/>
    <property type="evidence" value="ECO:0007669"/>
    <property type="project" value="UniProtKB-KW"/>
</dbReference>
<dbReference type="SUPFAM" id="SSF53244">
    <property type="entry name" value="MurD-like peptide ligases, peptide-binding domain"/>
    <property type="match status" value="1"/>
</dbReference>
<evidence type="ECO:0000256" key="7">
    <source>
        <dbReference type="ARBA" id="ARBA00022984"/>
    </source>
</evidence>
<keyword evidence="9" id="KW-0961">Cell wall biogenesis/degradation</keyword>
<feature type="domain" description="Mur ligase N-terminal catalytic" evidence="11">
    <location>
        <begin position="28"/>
        <end position="102"/>
    </location>
</feature>
<feature type="domain" description="Mur ligase central" evidence="13">
    <location>
        <begin position="113"/>
        <end position="300"/>
    </location>
</feature>
<evidence type="ECO:0000256" key="1">
    <source>
        <dbReference type="ARBA" id="ARBA00022490"/>
    </source>
</evidence>
<dbReference type="SUPFAM" id="SSF53623">
    <property type="entry name" value="MurD-like peptide ligases, catalytic domain"/>
    <property type="match status" value="1"/>
</dbReference>
<dbReference type="GO" id="GO:0009252">
    <property type="term" value="P:peptidoglycan biosynthetic process"/>
    <property type="evidence" value="ECO:0007669"/>
    <property type="project" value="UniProtKB-KW"/>
</dbReference>
<evidence type="ECO:0000259" key="13">
    <source>
        <dbReference type="Pfam" id="PF08245"/>
    </source>
</evidence>
<dbReference type="InterPro" id="IPR013221">
    <property type="entry name" value="Mur_ligase_cen"/>
</dbReference>
<dbReference type="InterPro" id="IPR051046">
    <property type="entry name" value="MurCDEF_CellWall_CoF430Synth"/>
</dbReference>
<keyword evidence="3" id="KW-0132">Cell division</keyword>
<reference evidence="14" key="1">
    <citation type="submission" date="2019-08" db="EMBL/GenBank/DDBJ databases">
        <authorList>
            <person name="Kucharzyk K."/>
            <person name="Murdoch R.W."/>
            <person name="Higgins S."/>
            <person name="Loffler F."/>
        </authorList>
    </citation>
    <scope>NUCLEOTIDE SEQUENCE</scope>
</reference>
<dbReference type="Gene3D" id="3.40.1190.10">
    <property type="entry name" value="Mur-like, catalytic domain"/>
    <property type="match status" value="1"/>
</dbReference>
<dbReference type="Pfam" id="PF08245">
    <property type="entry name" value="Mur_ligase_M"/>
    <property type="match status" value="1"/>
</dbReference>
<evidence type="ECO:0000256" key="4">
    <source>
        <dbReference type="ARBA" id="ARBA00022741"/>
    </source>
</evidence>
<dbReference type="InterPro" id="IPR036565">
    <property type="entry name" value="Mur-like_cat_sf"/>
</dbReference>
<evidence type="ECO:0000256" key="9">
    <source>
        <dbReference type="ARBA" id="ARBA00023316"/>
    </source>
</evidence>
<evidence type="ECO:0000256" key="8">
    <source>
        <dbReference type="ARBA" id="ARBA00023306"/>
    </source>
</evidence>
<dbReference type="PANTHER" id="PTHR43024:SF1">
    <property type="entry name" value="UDP-N-ACETYLMURAMOYL-TRIPEPTIDE--D-ALANYL-D-ALANINE LIGASE"/>
    <property type="match status" value="1"/>
</dbReference>
<dbReference type="Pfam" id="PF01225">
    <property type="entry name" value="Mur_ligase"/>
    <property type="match status" value="1"/>
</dbReference>
<keyword evidence="4" id="KW-0547">Nucleotide-binding</keyword>
<evidence type="ECO:0000256" key="2">
    <source>
        <dbReference type="ARBA" id="ARBA00022598"/>
    </source>
</evidence>
<dbReference type="Pfam" id="PF02875">
    <property type="entry name" value="Mur_ligase_C"/>
    <property type="match status" value="1"/>
</dbReference>
<name>A0A644YLP6_9ZZZZ</name>
<dbReference type="InterPro" id="IPR005863">
    <property type="entry name" value="UDP-N-AcMur_synth"/>
</dbReference>
<keyword evidence="2 14" id="KW-0436">Ligase</keyword>
<dbReference type="GO" id="GO:0005524">
    <property type="term" value="F:ATP binding"/>
    <property type="evidence" value="ECO:0007669"/>
    <property type="project" value="UniProtKB-KW"/>
</dbReference>
<dbReference type="NCBIfam" id="TIGR01143">
    <property type="entry name" value="murF"/>
    <property type="match status" value="1"/>
</dbReference>
<dbReference type="GO" id="GO:0051301">
    <property type="term" value="P:cell division"/>
    <property type="evidence" value="ECO:0007669"/>
    <property type="project" value="UniProtKB-KW"/>
</dbReference>
<keyword evidence="5" id="KW-0067">ATP-binding</keyword>
<evidence type="ECO:0000256" key="6">
    <source>
        <dbReference type="ARBA" id="ARBA00022960"/>
    </source>
</evidence>
<feature type="domain" description="Mur ligase C-terminal" evidence="12">
    <location>
        <begin position="322"/>
        <end position="442"/>
    </location>
</feature>
<dbReference type="InterPro" id="IPR000713">
    <property type="entry name" value="Mur_ligase_N"/>
</dbReference>
<dbReference type="HAMAP" id="MF_02019">
    <property type="entry name" value="MurF"/>
    <property type="match status" value="1"/>
</dbReference>
<comment type="caution">
    <text evidence="14">The sequence shown here is derived from an EMBL/GenBank/DDBJ whole genome shotgun (WGS) entry which is preliminary data.</text>
</comment>
<keyword evidence="8" id="KW-0131">Cell cycle</keyword>
<evidence type="ECO:0000313" key="14">
    <source>
        <dbReference type="EMBL" id="MPM27413.1"/>
    </source>
</evidence>
<keyword evidence="6" id="KW-0133">Cell shape</keyword>
<dbReference type="InterPro" id="IPR036615">
    <property type="entry name" value="Mur_ligase_C_dom_sf"/>
</dbReference>
<evidence type="ECO:0000256" key="3">
    <source>
        <dbReference type="ARBA" id="ARBA00022618"/>
    </source>
</evidence>
<evidence type="ECO:0000259" key="12">
    <source>
        <dbReference type="Pfam" id="PF02875"/>
    </source>
</evidence>
<evidence type="ECO:0000256" key="10">
    <source>
        <dbReference type="ARBA" id="ARBA00031461"/>
    </source>
</evidence>
<dbReference type="EMBL" id="VSSQ01004987">
    <property type="protein sequence ID" value="MPM27413.1"/>
    <property type="molecule type" value="Genomic_DNA"/>
</dbReference>
<keyword evidence="7" id="KW-0573">Peptidoglycan synthesis</keyword>
<gene>
    <name evidence="14" type="primary">murF_24</name>
    <name evidence="14" type="ORF">SDC9_73924</name>
</gene>
<organism evidence="14">
    <name type="scientific">bioreactor metagenome</name>
    <dbReference type="NCBI Taxonomy" id="1076179"/>
    <lineage>
        <taxon>unclassified sequences</taxon>
        <taxon>metagenomes</taxon>
        <taxon>ecological metagenomes</taxon>
    </lineage>
</organism>
<dbReference type="AlphaFoldDB" id="A0A644YLP6"/>
<proteinExistence type="inferred from homology"/>
<dbReference type="GO" id="GO:0047480">
    <property type="term" value="F:UDP-N-acetylmuramoyl-tripeptide-D-alanyl-D-alanine ligase activity"/>
    <property type="evidence" value="ECO:0007669"/>
    <property type="project" value="InterPro"/>
</dbReference>
<dbReference type="SUPFAM" id="SSF63418">
    <property type="entry name" value="MurE/MurF N-terminal domain"/>
    <property type="match status" value="1"/>
</dbReference>
<keyword evidence="1" id="KW-0963">Cytoplasm</keyword>
<dbReference type="GO" id="GO:0071555">
    <property type="term" value="P:cell wall organization"/>
    <property type="evidence" value="ECO:0007669"/>
    <property type="project" value="UniProtKB-KW"/>
</dbReference>
<dbReference type="InterPro" id="IPR004101">
    <property type="entry name" value="Mur_ligase_C"/>
</dbReference>